<dbReference type="InterPro" id="IPR043502">
    <property type="entry name" value="DNA/RNA_pol_sf"/>
</dbReference>
<keyword evidence="7" id="KW-0695">RNA-directed DNA polymerase</keyword>
<dbReference type="Gene3D" id="1.10.340.70">
    <property type="match status" value="1"/>
</dbReference>
<evidence type="ECO:0000313" key="11">
    <source>
        <dbReference type="Proteomes" id="UP000596661"/>
    </source>
</evidence>
<reference evidence="10" key="1">
    <citation type="submission" date="2018-11" db="EMBL/GenBank/DDBJ databases">
        <authorList>
            <person name="Grassa J C."/>
        </authorList>
    </citation>
    <scope>NUCLEOTIDE SEQUENCE [LARGE SCALE GENOMIC DNA]</scope>
</reference>
<keyword evidence="11" id="KW-1185">Reference proteome</keyword>
<evidence type="ECO:0000256" key="3">
    <source>
        <dbReference type="ARBA" id="ARBA00022695"/>
    </source>
</evidence>
<dbReference type="PANTHER" id="PTHR37984:SF5">
    <property type="entry name" value="PROTEIN NYNRIN-LIKE"/>
    <property type="match status" value="1"/>
</dbReference>
<dbReference type="Pfam" id="PF17917">
    <property type="entry name" value="RT_RNaseH"/>
    <property type="match status" value="1"/>
</dbReference>
<evidence type="ECO:0000256" key="8">
    <source>
        <dbReference type="SAM" id="MobiDB-lite"/>
    </source>
</evidence>
<dbReference type="AlphaFoldDB" id="A0A803Q2X2"/>
<dbReference type="Gene3D" id="3.30.70.270">
    <property type="match status" value="1"/>
</dbReference>
<keyword evidence="3" id="KW-0548">Nucleotidyltransferase</keyword>
<dbReference type="InterPro" id="IPR043128">
    <property type="entry name" value="Rev_trsase/Diguanyl_cyclase"/>
</dbReference>
<dbReference type="SUPFAM" id="SSF53098">
    <property type="entry name" value="Ribonuclease H-like"/>
    <property type="match status" value="1"/>
</dbReference>
<dbReference type="SUPFAM" id="SSF56672">
    <property type="entry name" value="DNA/RNA polymerases"/>
    <property type="match status" value="1"/>
</dbReference>
<dbReference type="Gramene" id="evm.model.07.1510">
    <property type="protein sequence ID" value="cds.evm.model.07.1510"/>
    <property type="gene ID" value="evm.TU.07.1510"/>
</dbReference>
<keyword evidence="2" id="KW-0808">Transferase</keyword>
<dbReference type="InterPro" id="IPR041373">
    <property type="entry name" value="RT_RNaseH"/>
</dbReference>
<name>A0A803Q2X2_CANSA</name>
<feature type="domain" description="Integrase catalytic" evidence="9">
    <location>
        <begin position="717"/>
        <end position="802"/>
    </location>
</feature>
<dbReference type="InterPro" id="IPR021109">
    <property type="entry name" value="Peptidase_aspartic_dom_sf"/>
</dbReference>
<organism evidence="10 11">
    <name type="scientific">Cannabis sativa</name>
    <name type="common">Hemp</name>
    <name type="synonym">Marijuana</name>
    <dbReference type="NCBI Taxonomy" id="3483"/>
    <lineage>
        <taxon>Eukaryota</taxon>
        <taxon>Viridiplantae</taxon>
        <taxon>Streptophyta</taxon>
        <taxon>Embryophyta</taxon>
        <taxon>Tracheophyta</taxon>
        <taxon>Spermatophyta</taxon>
        <taxon>Magnoliopsida</taxon>
        <taxon>eudicotyledons</taxon>
        <taxon>Gunneridae</taxon>
        <taxon>Pentapetalae</taxon>
        <taxon>rosids</taxon>
        <taxon>fabids</taxon>
        <taxon>Rosales</taxon>
        <taxon>Cannabaceae</taxon>
        <taxon>Cannabis</taxon>
    </lineage>
</organism>
<reference evidence="10" key="2">
    <citation type="submission" date="2021-03" db="UniProtKB">
        <authorList>
            <consortium name="EnsemblPlants"/>
        </authorList>
    </citation>
    <scope>IDENTIFICATION</scope>
</reference>
<dbReference type="Gene3D" id="2.40.70.10">
    <property type="entry name" value="Acid Proteases"/>
    <property type="match status" value="1"/>
</dbReference>
<feature type="region of interest" description="Disordered" evidence="8">
    <location>
        <begin position="15"/>
        <end position="51"/>
    </location>
</feature>
<dbReference type="FunFam" id="1.10.340.70:FF:000001">
    <property type="entry name" value="Retrovirus-related Pol polyprotein from transposon gypsy-like Protein"/>
    <property type="match status" value="1"/>
</dbReference>
<dbReference type="GO" id="GO:0003964">
    <property type="term" value="F:RNA-directed DNA polymerase activity"/>
    <property type="evidence" value="ECO:0007669"/>
    <property type="project" value="UniProtKB-KW"/>
</dbReference>
<dbReference type="InterPro" id="IPR041588">
    <property type="entry name" value="Integrase_H2C2"/>
</dbReference>
<evidence type="ECO:0000256" key="7">
    <source>
        <dbReference type="ARBA" id="ARBA00022918"/>
    </source>
</evidence>
<dbReference type="GO" id="GO:0003676">
    <property type="term" value="F:nucleic acid binding"/>
    <property type="evidence" value="ECO:0007669"/>
    <property type="project" value="InterPro"/>
</dbReference>
<dbReference type="PROSITE" id="PS50994">
    <property type="entry name" value="INTEGRASE"/>
    <property type="match status" value="1"/>
</dbReference>
<dbReference type="GO" id="GO:0004519">
    <property type="term" value="F:endonuclease activity"/>
    <property type="evidence" value="ECO:0007669"/>
    <property type="project" value="UniProtKB-KW"/>
</dbReference>
<dbReference type="GO" id="GO:0015074">
    <property type="term" value="P:DNA integration"/>
    <property type="evidence" value="ECO:0007669"/>
    <property type="project" value="InterPro"/>
</dbReference>
<evidence type="ECO:0000256" key="4">
    <source>
        <dbReference type="ARBA" id="ARBA00022722"/>
    </source>
</evidence>
<dbReference type="EMBL" id="UZAU01000669">
    <property type="status" value="NOT_ANNOTATED_CDS"/>
    <property type="molecule type" value="Genomic_DNA"/>
</dbReference>
<keyword evidence="6" id="KW-0378">Hydrolase</keyword>
<dbReference type="InterPro" id="IPR001584">
    <property type="entry name" value="Integrase_cat-core"/>
</dbReference>
<keyword evidence="4" id="KW-0540">Nuclease</keyword>
<evidence type="ECO:0000256" key="5">
    <source>
        <dbReference type="ARBA" id="ARBA00022759"/>
    </source>
</evidence>
<dbReference type="Pfam" id="PF08284">
    <property type="entry name" value="RVP_2"/>
    <property type="match status" value="1"/>
</dbReference>
<evidence type="ECO:0000256" key="1">
    <source>
        <dbReference type="ARBA" id="ARBA00012493"/>
    </source>
</evidence>
<sequence>MTEFRAEMRAAIEEKLDERLPCTSSRPSPELEGENNATREQTRVTGRHSDTGDAREVNSILKNLRVKVYHPNGFNGWRRVEPLLIGRLSFKLYNFDLEHRTMMIPWVESLNSFRWVALLTDVMAKDQLFEDRNDDLMGRSKGESNRSGWSHRTIIYPQPSVQSDINPSSFGSTSTNTNKLKSIKSGSNALPVKKLTPAEIREKREKGLCFTCEEKYSLRCKCKNSVLILCGTEEEEEGERSLAGESDSSHMDETLVDEVSLNSLSNSANPRIFHIWANHGEETLEVLIDTESNNNFIQESLASKVGLAAEDMKCFKVYMGNGNSLLCSKICHGVELLLQGHQFYVDLYVLPIWGLNVELGMQWLQTLGPCIHDHKALTMEFSWIGKTVIIKYEWIGVTFTRQRFECTKGTTSFCKDVQEHMIHLRKVLQLLRENKVYANGRKCHFFQTTIDYLGHVVPAKGVQADPTKITTIVEWPQPKNLKQLWGFLGLTGKKLGPRFLGTSTYKRELQAIITAVTKWGQYLLGCHFVIRTDHKSLKELLNQVIQTPDQQFFLQKLMEFQFSIQYKAGKENKVADALSRQHEHSLSSLKTTITSGCFEFLEELNQENITNPNLRLIHEQLKEDSTTLSGYEVRDGLLYFQHKLVVNKHSHLKRQLLREFHDSPIGGHAGSQQNFLRLSANFFWHGMKQDVYNYVRQCLVCQIIKYSPTTPYGLMQPLEMPKRVWEDLVMDFIVGLPNSNGVTNILMVIERFTKYAHSGALLDHYSAAKVAELFTNMVICLHGVPRTIVSDRDPIFTMVAYRGPVAYTLGLPLESKIYPTFYVSLLKPFHGTAAQVSYLLLETSIANKPVMIPIAILAAHTKLINNKPIRQVLVQCYIALRKDAREIEMAQILRDGCASLRRETFGAN</sequence>
<dbReference type="EnsemblPlants" id="evm.model.07.1510">
    <property type="protein sequence ID" value="cds.evm.model.07.1510"/>
    <property type="gene ID" value="evm.TU.07.1510"/>
</dbReference>
<dbReference type="EC" id="2.7.7.49" evidence="1"/>
<protein>
    <recommendedName>
        <fullName evidence="1">RNA-directed DNA polymerase</fullName>
        <ecNumber evidence="1">2.7.7.49</ecNumber>
    </recommendedName>
</protein>
<dbReference type="InterPro" id="IPR012337">
    <property type="entry name" value="RNaseH-like_sf"/>
</dbReference>
<dbReference type="GO" id="GO:0016787">
    <property type="term" value="F:hydrolase activity"/>
    <property type="evidence" value="ECO:0007669"/>
    <property type="project" value="UniProtKB-KW"/>
</dbReference>
<evidence type="ECO:0000259" key="9">
    <source>
        <dbReference type="PROSITE" id="PS50994"/>
    </source>
</evidence>
<evidence type="ECO:0000256" key="6">
    <source>
        <dbReference type="ARBA" id="ARBA00022801"/>
    </source>
</evidence>
<dbReference type="Proteomes" id="UP000596661">
    <property type="component" value="Chromosome 7"/>
</dbReference>
<dbReference type="InterPro" id="IPR036397">
    <property type="entry name" value="RNaseH_sf"/>
</dbReference>
<evidence type="ECO:0000313" key="10">
    <source>
        <dbReference type="EnsemblPlants" id="cds.evm.model.07.1510"/>
    </source>
</evidence>
<dbReference type="Pfam" id="PF17921">
    <property type="entry name" value="Integrase_H2C2"/>
    <property type="match status" value="1"/>
</dbReference>
<dbReference type="PANTHER" id="PTHR37984">
    <property type="entry name" value="PROTEIN CBG26694"/>
    <property type="match status" value="1"/>
</dbReference>
<dbReference type="CDD" id="cd00303">
    <property type="entry name" value="retropepsin_like"/>
    <property type="match status" value="1"/>
</dbReference>
<dbReference type="InterPro" id="IPR050951">
    <property type="entry name" value="Retrovirus_Pol_polyprotein"/>
</dbReference>
<accession>A0A803Q2X2</accession>
<evidence type="ECO:0000256" key="2">
    <source>
        <dbReference type="ARBA" id="ARBA00022679"/>
    </source>
</evidence>
<dbReference type="Gene3D" id="3.30.420.10">
    <property type="entry name" value="Ribonuclease H-like superfamily/Ribonuclease H"/>
    <property type="match status" value="1"/>
</dbReference>
<keyword evidence="5" id="KW-0255">Endonuclease</keyword>
<dbReference type="CDD" id="cd09274">
    <property type="entry name" value="RNase_HI_RT_Ty3"/>
    <property type="match status" value="1"/>
</dbReference>
<proteinExistence type="predicted"/>